<dbReference type="EMBL" id="JAFCNB010000002">
    <property type="protein sequence ID" value="MBP2703041.1"/>
    <property type="molecule type" value="Genomic_DNA"/>
</dbReference>
<dbReference type="Pfam" id="PF13460">
    <property type="entry name" value="NAD_binding_10"/>
    <property type="match status" value="1"/>
</dbReference>
<dbReference type="InterPro" id="IPR036291">
    <property type="entry name" value="NAD(P)-bd_dom_sf"/>
</dbReference>
<dbReference type="Gene3D" id="3.40.50.720">
    <property type="entry name" value="NAD(P)-binding Rossmann-like Domain"/>
    <property type="match status" value="1"/>
</dbReference>
<dbReference type="PANTHER" id="PTHR15020:SF50">
    <property type="entry name" value="UPF0659 PROTEIN YMR090W"/>
    <property type="match status" value="1"/>
</dbReference>
<dbReference type="SUPFAM" id="SSF51735">
    <property type="entry name" value="NAD(P)-binding Rossmann-fold domains"/>
    <property type="match status" value="1"/>
</dbReference>
<evidence type="ECO:0000259" key="1">
    <source>
        <dbReference type="Pfam" id="PF13460"/>
    </source>
</evidence>
<reference evidence="2" key="1">
    <citation type="submission" date="2021-02" db="EMBL/GenBank/DDBJ databases">
        <title>Draft genome sequence of Microbispora sp. RL4-1S isolated from rice leaves in Thailand.</title>
        <authorList>
            <person name="Muangham S."/>
            <person name="Duangmal K."/>
        </authorList>
    </citation>
    <scope>NUCLEOTIDE SEQUENCE</scope>
    <source>
        <strain evidence="2">RL4-1S</strain>
    </source>
</reference>
<dbReference type="AlphaFoldDB" id="A0A940WKZ9"/>
<evidence type="ECO:0000313" key="3">
    <source>
        <dbReference type="Proteomes" id="UP000674234"/>
    </source>
</evidence>
<gene>
    <name evidence="2" type="ORF">JOL79_04400</name>
</gene>
<proteinExistence type="predicted"/>
<dbReference type="Proteomes" id="UP000674234">
    <property type="component" value="Unassembled WGS sequence"/>
</dbReference>
<feature type="domain" description="NAD(P)-binding" evidence="1">
    <location>
        <begin position="7"/>
        <end position="194"/>
    </location>
</feature>
<name>A0A940WKZ9_9ACTN</name>
<keyword evidence="3" id="KW-1185">Reference proteome</keyword>
<dbReference type="RefSeq" id="WP_210154713.1">
    <property type="nucleotide sequence ID" value="NZ_JAFCNB010000002.1"/>
</dbReference>
<evidence type="ECO:0000313" key="2">
    <source>
        <dbReference type="EMBL" id="MBP2703041.1"/>
    </source>
</evidence>
<protein>
    <submittedName>
        <fullName evidence="2">NAD(P)H-binding protein</fullName>
    </submittedName>
</protein>
<accession>A0A940WKZ9</accession>
<sequence length="220" mass="22524">MRVVIAGGHGKIALRLERLLSARGDAPVGLIRNPDHAADVAAAGAEPVVCDLERAGRDEVARILIGAGAVVFAAGAGPGSGAARKYTVDQGASVLLADAAERAGVPRFIQISTMGAGSPVAPGADEVWTAYIAAKTAAEDDLRSRELNWTILRPGGLTDEPGTGLVTLADPPLPKGTVSRDDVASVIAALLDTPDTRHRVLELIGGGAPVDQAIRLVLIR</sequence>
<dbReference type="InterPro" id="IPR016040">
    <property type="entry name" value="NAD(P)-bd_dom"/>
</dbReference>
<dbReference type="PANTHER" id="PTHR15020">
    <property type="entry name" value="FLAVIN REDUCTASE-RELATED"/>
    <property type="match status" value="1"/>
</dbReference>
<comment type="caution">
    <text evidence="2">The sequence shown here is derived from an EMBL/GenBank/DDBJ whole genome shotgun (WGS) entry which is preliminary data.</text>
</comment>
<organism evidence="2 3">
    <name type="scientific">Microbispora oryzae</name>
    <dbReference type="NCBI Taxonomy" id="2806554"/>
    <lineage>
        <taxon>Bacteria</taxon>
        <taxon>Bacillati</taxon>
        <taxon>Actinomycetota</taxon>
        <taxon>Actinomycetes</taxon>
        <taxon>Streptosporangiales</taxon>
        <taxon>Streptosporangiaceae</taxon>
        <taxon>Microbispora</taxon>
    </lineage>
</organism>